<reference evidence="1 2" key="1">
    <citation type="journal article" date="2019" name="Commun. Biol.">
        <title>The bagworm genome reveals a unique fibroin gene that provides high tensile strength.</title>
        <authorList>
            <person name="Kono N."/>
            <person name="Nakamura H."/>
            <person name="Ohtoshi R."/>
            <person name="Tomita M."/>
            <person name="Numata K."/>
            <person name="Arakawa K."/>
        </authorList>
    </citation>
    <scope>NUCLEOTIDE SEQUENCE [LARGE SCALE GENOMIC DNA]</scope>
</reference>
<evidence type="ECO:0000313" key="2">
    <source>
        <dbReference type="Proteomes" id="UP000299102"/>
    </source>
</evidence>
<evidence type="ECO:0000313" key="1">
    <source>
        <dbReference type="EMBL" id="GBP48099.1"/>
    </source>
</evidence>
<gene>
    <name evidence="1" type="ORF">EVAR_74604_1</name>
</gene>
<sequence length="97" mass="10786">MWRDIRPETLFDCEPGALTSPSGKLAYGRPLHNKTASRLAGSEHLHLTRTPPQSPASATCEVATRRWGHGNPHCGHPRTAKRTRPTAGVEEVLYFMR</sequence>
<protein>
    <submittedName>
        <fullName evidence="1">Uncharacterized protein</fullName>
    </submittedName>
</protein>
<dbReference type="EMBL" id="BGZK01000517">
    <property type="protein sequence ID" value="GBP48099.1"/>
    <property type="molecule type" value="Genomic_DNA"/>
</dbReference>
<accession>A0A4C1WC97</accession>
<comment type="caution">
    <text evidence="1">The sequence shown here is derived from an EMBL/GenBank/DDBJ whole genome shotgun (WGS) entry which is preliminary data.</text>
</comment>
<name>A0A4C1WC97_EUMVA</name>
<keyword evidence="2" id="KW-1185">Reference proteome</keyword>
<dbReference type="Proteomes" id="UP000299102">
    <property type="component" value="Unassembled WGS sequence"/>
</dbReference>
<organism evidence="1 2">
    <name type="scientific">Eumeta variegata</name>
    <name type="common">Bagworm moth</name>
    <name type="synonym">Eumeta japonica</name>
    <dbReference type="NCBI Taxonomy" id="151549"/>
    <lineage>
        <taxon>Eukaryota</taxon>
        <taxon>Metazoa</taxon>
        <taxon>Ecdysozoa</taxon>
        <taxon>Arthropoda</taxon>
        <taxon>Hexapoda</taxon>
        <taxon>Insecta</taxon>
        <taxon>Pterygota</taxon>
        <taxon>Neoptera</taxon>
        <taxon>Endopterygota</taxon>
        <taxon>Lepidoptera</taxon>
        <taxon>Glossata</taxon>
        <taxon>Ditrysia</taxon>
        <taxon>Tineoidea</taxon>
        <taxon>Psychidae</taxon>
        <taxon>Oiketicinae</taxon>
        <taxon>Eumeta</taxon>
    </lineage>
</organism>
<dbReference type="AlphaFoldDB" id="A0A4C1WC97"/>
<proteinExistence type="predicted"/>